<evidence type="ECO:0000313" key="2">
    <source>
        <dbReference type="Proteomes" id="UP000664032"/>
    </source>
</evidence>
<protein>
    <submittedName>
        <fullName evidence="1">Uncharacterized protein</fullName>
    </submittedName>
</protein>
<name>A0ACB8GLE0_PSICU</name>
<sequence length="484" mass="55339">MDVPEQHSFLSLSTSFVFDISLIILSITLSVINSTHSRTGQYRCPMSAKVFYHKTPSERPILNHIPTEIWIRIMEYAGGSGLGLYDPNMTASRAFSFIRANERRETKELRSSLIMRSRMSRVSKAWYTMACPLLFQYIHLKKTKGVDSLRNALESTPDNDSQECALGWWTRRLDINLCDNEYNIKTVLQNQGHIADLVGFLPRLEILTFSTVAQGYITHQSSQILDSLSCRKSLKVVIWYTNCLPPSDKSWTHFLERHDQLEMIRGPASIEPTNGVQLNALKILHPLLIRVYPQDLRSVNLTQVDLPSLKWISYVVEELPRVSLRTIRTTIFDLLGEKLVAVQILHYTVHPTIARNHITSVMDKMRDTCHNLLQLNLVLRNWSSFINSTGSLLDMPDSVTKLCIRTLLSQVSNSHLKQLLHDTLPAVKSRNPNLVVVQLLDEANIEKLYFHFRALEDGLKNLKGLGIMIQDHNGQNLTPKMRDT</sequence>
<dbReference type="EMBL" id="JAFIQS020000011">
    <property type="protein sequence ID" value="KAH9476280.1"/>
    <property type="molecule type" value="Genomic_DNA"/>
</dbReference>
<gene>
    <name evidence="1" type="ORF">JR316_0011853</name>
</gene>
<reference evidence="1" key="1">
    <citation type="submission" date="2021-10" db="EMBL/GenBank/DDBJ databases">
        <title>Psilocybe cubensis genome.</title>
        <authorList>
            <person name="Mckernan K.J."/>
            <person name="Crawford S."/>
            <person name="Trippe A."/>
            <person name="Kane L.T."/>
            <person name="Mclaughlin S."/>
        </authorList>
    </citation>
    <scope>NUCLEOTIDE SEQUENCE</scope>
    <source>
        <strain evidence="1">MGC-MH-2018</strain>
    </source>
</reference>
<keyword evidence="2" id="KW-1185">Reference proteome</keyword>
<organism evidence="1 2">
    <name type="scientific">Psilocybe cubensis</name>
    <name type="common">Psychedelic mushroom</name>
    <name type="synonym">Stropharia cubensis</name>
    <dbReference type="NCBI Taxonomy" id="181762"/>
    <lineage>
        <taxon>Eukaryota</taxon>
        <taxon>Fungi</taxon>
        <taxon>Dikarya</taxon>
        <taxon>Basidiomycota</taxon>
        <taxon>Agaricomycotina</taxon>
        <taxon>Agaricomycetes</taxon>
        <taxon>Agaricomycetidae</taxon>
        <taxon>Agaricales</taxon>
        <taxon>Agaricineae</taxon>
        <taxon>Strophariaceae</taxon>
        <taxon>Psilocybe</taxon>
    </lineage>
</organism>
<accession>A0ACB8GLE0</accession>
<comment type="caution">
    <text evidence="1">The sequence shown here is derived from an EMBL/GenBank/DDBJ whole genome shotgun (WGS) entry which is preliminary data.</text>
</comment>
<proteinExistence type="predicted"/>
<dbReference type="Proteomes" id="UP000664032">
    <property type="component" value="Unassembled WGS sequence"/>
</dbReference>
<evidence type="ECO:0000313" key="1">
    <source>
        <dbReference type="EMBL" id="KAH9476280.1"/>
    </source>
</evidence>